<sequence length="149" mass="17095">MNDINKPFFKVYLLDDDQCTLDLIEAMLDADPVNYYEVTKFTSSPEALKTIILNQPDILVLDVNIPVMNGFEVCQKIKSNVHTAFITVVLITAYGSEYVWHDGLLLYHADYYISKPFECEPFIDHIHSVIKLKQGKLTDHKNQLISKSI</sequence>
<feature type="domain" description="Response regulatory" evidence="3">
    <location>
        <begin position="10"/>
        <end position="130"/>
    </location>
</feature>
<keyword evidence="1 2" id="KW-0597">Phosphoprotein</keyword>
<dbReference type="PANTHER" id="PTHR44591">
    <property type="entry name" value="STRESS RESPONSE REGULATOR PROTEIN 1"/>
    <property type="match status" value="1"/>
</dbReference>
<evidence type="ECO:0000259" key="3">
    <source>
        <dbReference type="PROSITE" id="PS50110"/>
    </source>
</evidence>
<organism evidence="4 5">
    <name type="scientific">Candidatus Wallbacteria bacterium GWC2_49_35</name>
    <dbReference type="NCBI Taxonomy" id="1817813"/>
    <lineage>
        <taxon>Bacteria</taxon>
        <taxon>Candidatus Walliibacteriota</taxon>
    </lineage>
</organism>
<dbReference type="SMART" id="SM00448">
    <property type="entry name" value="REC"/>
    <property type="match status" value="1"/>
</dbReference>
<gene>
    <name evidence="4" type="ORF">A2008_05275</name>
</gene>
<protein>
    <recommendedName>
        <fullName evidence="3">Response regulatory domain-containing protein</fullName>
    </recommendedName>
</protein>
<dbReference type="InterPro" id="IPR011006">
    <property type="entry name" value="CheY-like_superfamily"/>
</dbReference>
<dbReference type="PROSITE" id="PS50110">
    <property type="entry name" value="RESPONSE_REGULATORY"/>
    <property type="match status" value="1"/>
</dbReference>
<dbReference type="SUPFAM" id="SSF52172">
    <property type="entry name" value="CheY-like"/>
    <property type="match status" value="1"/>
</dbReference>
<dbReference type="STRING" id="1817813.A2008_05275"/>
<dbReference type="InterPro" id="IPR050595">
    <property type="entry name" value="Bact_response_regulator"/>
</dbReference>
<dbReference type="InterPro" id="IPR001789">
    <property type="entry name" value="Sig_transdc_resp-reg_receiver"/>
</dbReference>
<evidence type="ECO:0000256" key="1">
    <source>
        <dbReference type="ARBA" id="ARBA00022553"/>
    </source>
</evidence>
<dbReference type="EMBL" id="MGFH01000062">
    <property type="protein sequence ID" value="OGM06462.1"/>
    <property type="molecule type" value="Genomic_DNA"/>
</dbReference>
<comment type="caution">
    <text evidence="4">The sequence shown here is derived from an EMBL/GenBank/DDBJ whole genome shotgun (WGS) entry which is preliminary data.</text>
</comment>
<dbReference type="GO" id="GO:0000160">
    <property type="term" value="P:phosphorelay signal transduction system"/>
    <property type="evidence" value="ECO:0007669"/>
    <property type="project" value="InterPro"/>
</dbReference>
<dbReference type="PANTHER" id="PTHR44591:SF3">
    <property type="entry name" value="RESPONSE REGULATORY DOMAIN-CONTAINING PROTEIN"/>
    <property type="match status" value="1"/>
</dbReference>
<dbReference type="Pfam" id="PF00072">
    <property type="entry name" value="Response_reg"/>
    <property type="match status" value="1"/>
</dbReference>
<evidence type="ECO:0000313" key="5">
    <source>
        <dbReference type="Proteomes" id="UP000178735"/>
    </source>
</evidence>
<dbReference type="Proteomes" id="UP000178735">
    <property type="component" value="Unassembled WGS sequence"/>
</dbReference>
<proteinExistence type="predicted"/>
<dbReference type="AlphaFoldDB" id="A0A1F7WUG8"/>
<dbReference type="Gene3D" id="3.40.50.2300">
    <property type="match status" value="1"/>
</dbReference>
<feature type="modified residue" description="4-aspartylphosphate" evidence="2">
    <location>
        <position position="62"/>
    </location>
</feature>
<reference evidence="4 5" key="1">
    <citation type="journal article" date="2016" name="Nat. Commun.">
        <title>Thousands of microbial genomes shed light on interconnected biogeochemical processes in an aquifer system.</title>
        <authorList>
            <person name="Anantharaman K."/>
            <person name="Brown C.T."/>
            <person name="Hug L.A."/>
            <person name="Sharon I."/>
            <person name="Castelle C.J."/>
            <person name="Probst A.J."/>
            <person name="Thomas B.C."/>
            <person name="Singh A."/>
            <person name="Wilkins M.J."/>
            <person name="Karaoz U."/>
            <person name="Brodie E.L."/>
            <person name="Williams K.H."/>
            <person name="Hubbard S.S."/>
            <person name="Banfield J.F."/>
        </authorList>
    </citation>
    <scope>NUCLEOTIDE SEQUENCE [LARGE SCALE GENOMIC DNA]</scope>
</reference>
<name>A0A1F7WUG8_9BACT</name>
<accession>A0A1F7WUG8</accession>
<evidence type="ECO:0000313" key="4">
    <source>
        <dbReference type="EMBL" id="OGM06462.1"/>
    </source>
</evidence>
<evidence type="ECO:0000256" key="2">
    <source>
        <dbReference type="PROSITE-ProRule" id="PRU00169"/>
    </source>
</evidence>